<dbReference type="InterPro" id="IPR003018">
    <property type="entry name" value="GAF"/>
</dbReference>
<comment type="caution">
    <text evidence="7">The sequence shown here is derived from an EMBL/GenBank/DDBJ whole genome shotgun (WGS) entry which is preliminary data.</text>
</comment>
<dbReference type="PANTHER" id="PTHR43547">
    <property type="entry name" value="TWO-COMPONENT HISTIDINE KINASE"/>
    <property type="match status" value="1"/>
</dbReference>
<keyword evidence="3" id="KW-0597">Phosphoprotein</keyword>
<dbReference type="CDD" id="cd00130">
    <property type="entry name" value="PAS"/>
    <property type="match status" value="1"/>
</dbReference>
<evidence type="ECO:0000313" key="7">
    <source>
        <dbReference type="EMBL" id="RKG91347.1"/>
    </source>
</evidence>
<dbReference type="SUPFAM" id="SSF47384">
    <property type="entry name" value="Homodimeric domain of signal transducing histidine kinase"/>
    <property type="match status" value="1"/>
</dbReference>
<dbReference type="Gene3D" id="3.30.450.40">
    <property type="match status" value="1"/>
</dbReference>
<dbReference type="PANTHER" id="PTHR43547:SF2">
    <property type="entry name" value="HYBRID SIGNAL TRANSDUCTION HISTIDINE KINASE C"/>
    <property type="match status" value="1"/>
</dbReference>
<dbReference type="InterPro" id="IPR036890">
    <property type="entry name" value="HATPase_C_sf"/>
</dbReference>
<evidence type="ECO:0000259" key="6">
    <source>
        <dbReference type="PROSITE" id="PS50113"/>
    </source>
</evidence>
<dbReference type="OrthoDB" id="8552871at2"/>
<dbReference type="Pfam" id="PF08447">
    <property type="entry name" value="PAS_3"/>
    <property type="match status" value="1"/>
</dbReference>
<dbReference type="PROSITE" id="PS50113">
    <property type="entry name" value="PAC"/>
    <property type="match status" value="1"/>
</dbReference>
<dbReference type="SMART" id="SM00388">
    <property type="entry name" value="HisKA"/>
    <property type="match status" value="1"/>
</dbReference>
<dbReference type="NCBIfam" id="TIGR00229">
    <property type="entry name" value="sensory_box"/>
    <property type="match status" value="1"/>
</dbReference>
<dbReference type="PRINTS" id="PR00344">
    <property type="entry name" value="BCTRLSENSOR"/>
</dbReference>
<evidence type="ECO:0000256" key="3">
    <source>
        <dbReference type="ARBA" id="ARBA00022553"/>
    </source>
</evidence>
<dbReference type="InterPro" id="IPR029016">
    <property type="entry name" value="GAF-like_dom_sf"/>
</dbReference>
<dbReference type="InterPro" id="IPR013655">
    <property type="entry name" value="PAS_fold_3"/>
</dbReference>
<dbReference type="InterPro" id="IPR036097">
    <property type="entry name" value="HisK_dim/P_sf"/>
</dbReference>
<dbReference type="InterPro" id="IPR000014">
    <property type="entry name" value="PAS"/>
</dbReference>
<evidence type="ECO:0000256" key="4">
    <source>
        <dbReference type="SAM" id="MobiDB-lite"/>
    </source>
</evidence>
<dbReference type="Gene3D" id="3.30.450.20">
    <property type="entry name" value="PAS domain"/>
    <property type="match status" value="1"/>
</dbReference>
<dbReference type="InterPro" id="IPR035965">
    <property type="entry name" value="PAS-like_dom_sf"/>
</dbReference>
<feature type="region of interest" description="Disordered" evidence="4">
    <location>
        <begin position="1"/>
        <end position="21"/>
    </location>
</feature>
<evidence type="ECO:0000313" key="8">
    <source>
        <dbReference type="Proteomes" id="UP000268094"/>
    </source>
</evidence>
<dbReference type="Pfam" id="PF00512">
    <property type="entry name" value="HisKA"/>
    <property type="match status" value="1"/>
</dbReference>
<dbReference type="Pfam" id="PF02518">
    <property type="entry name" value="HATPase_c"/>
    <property type="match status" value="1"/>
</dbReference>
<dbReference type="InterPro" id="IPR005467">
    <property type="entry name" value="His_kinase_dom"/>
</dbReference>
<organism evidence="7 8">
    <name type="scientific">Corallococcus terminator</name>
    <dbReference type="NCBI Taxonomy" id="2316733"/>
    <lineage>
        <taxon>Bacteria</taxon>
        <taxon>Pseudomonadati</taxon>
        <taxon>Myxococcota</taxon>
        <taxon>Myxococcia</taxon>
        <taxon>Myxococcales</taxon>
        <taxon>Cystobacterineae</taxon>
        <taxon>Myxococcaceae</taxon>
        <taxon>Corallococcus</taxon>
    </lineage>
</organism>
<keyword evidence="8" id="KW-1185">Reference proteome</keyword>
<dbReference type="InterPro" id="IPR001610">
    <property type="entry name" value="PAC"/>
</dbReference>
<feature type="domain" description="PAC" evidence="6">
    <location>
        <begin position="106"/>
        <end position="158"/>
    </location>
</feature>
<gene>
    <name evidence="7" type="ORF">D7V88_09580</name>
</gene>
<sequence>MTPASRESLRPSPAPSAEGEAALRQELATLREESARLRRMLDTAAQISWTQDVRAGGDPVAPSWHAFTGQTRDAFANQGWLTALHPDDRAGALAAWAEAAAQKKPFSTRYRLRRADGVFVWMLAKGTPVLGHDGEVSEWVGTCSDIHSQCLREERAAFLARAGELFALALEPSATLVTLANLSVSTLADWCIVDLLHVNGHFERAQVSTADPAWLPLAEVVRRLAPIPRERPVYPPALALTTGQSTVVPDVTPALMEAVAQDANHLETMRQVGIRSLLTVPLVARGHILGALSLIVTTSGRRYGDEDLKFAQELANVAALAVDNGRLLQGAREAVRLRDEFLSVASHELKTPLTPLSLKLQALSRAVKAHPDSPLVPVIESHVEQGHRQVRRLTELMNDLLDVSRISAGTFRLQREAVDVAALVREVSARFAPRFGLEHSPFTVEAPESVRGCFDRSRLAQVLDHLLDNALKYGAGTPVSLRLLVDGAVARIRVRDGGIGIAPEQRPRLFERYGRAVSERHYGGLGLGLYLTRTIVEAEGGRVSLESTLGEGATFEVELPLQQA</sequence>
<protein>
    <recommendedName>
        <fullName evidence="2">histidine kinase</fullName>
        <ecNumber evidence="2">2.7.13.3</ecNumber>
    </recommendedName>
</protein>
<reference evidence="8" key="1">
    <citation type="submission" date="2018-09" db="EMBL/GenBank/DDBJ databases">
        <authorList>
            <person name="Livingstone P.G."/>
            <person name="Whitworth D.E."/>
        </authorList>
    </citation>
    <scope>NUCLEOTIDE SEQUENCE [LARGE SCALE GENOMIC DNA]</scope>
    <source>
        <strain evidence="8">CA054A</strain>
    </source>
</reference>
<dbReference type="PROSITE" id="PS50109">
    <property type="entry name" value="HIS_KIN"/>
    <property type="match status" value="1"/>
</dbReference>
<dbReference type="SMART" id="SM00065">
    <property type="entry name" value="GAF"/>
    <property type="match status" value="1"/>
</dbReference>
<evidence type="ECO:0000256" key="1">
    <source>
        <dbReference type="ARBA" id="ARBA00000085"/>
    </source>
</evidence>
<dbReference type="CDD" id="cd00075">
    <property type="entry name" value="HATPase"/>
    <property type="match status" value="1"/>
</dbReference>
<dbReference type="Gene3D" id="3.30.565.10">
    <property type="entry name" value="Histidine kinase-like ATPase, C-terminal domain"/>
    <property type="match status" value="1"/>
</dbReference>
<accession>A0A3A8J6C6</accession>
<dbReference type="InterPro" id="IPR004358">
    <property type="entry name" value="Sig_transdc_His_kin-like_C"/>
</dbReference>
<dbReference type="GO" id="GO:0000155">
    <property type="term" value="F:phosphorelay sensor kinase activity"/>
    <property type="evidence" value="ECO:0007669"/>
    <property type="project" value="InterPro"/>
</dbReference>
<dbReference type="EMBL" id="RAVZ01000045">
    <property type="protein sequence ID" value="RKG91347.1"/>
    <property type="molecule type" value="Genomic_DNA"/>
</dbReference>
<dbReference type="RefSeq" id="WP_120540311.1">
    <property type="nucleotide sequence ID" value="NZ_RAVZ01000045.1"/>
</dbReference>
<dbReference type="AlphaFoldDB" id="A0A3A8J6C6"/>
<name>A0A3A8J6C6_9BACT</name>
<proteinExistence type="predicted"/>
<dbReference type="Gene3D" id="1.10.287.130">
    <property type="match status" value="1"/>
</dbReference>
<dbReference type="Proteomes" id="UP000268094">
    <property type="component" value="Unassembled WGS sequence"/>
</dbReference>
<dbReference type="InterPro" id="IPR003594">
    <property type="entry name" value="HATPase_dom"/>
</dbReference>
<dbReference type="SMART" id="SM00086">
    <property type="entry name" value="PAC"/>
    <property type="match status" value="1"/>
</dbReference>
<dbReference type="SUPFAM" id="SSF55781">
    <property type="entry name" value="GAF domain-like"/>
    <property type="match status" value="1"/>
</dbReference>
<evidence type="ECO:0000256" key="2">
    <source>
        <dbReference type="ARBA" id="ARBA00012438"/>
    </source>
</evidence>
<dbReference type="CDD" id="cd00082">
    <property type="entry name" value="HisKA"/>
    <property type="match status" value="1"/>
</dbReference>
<dbReference type="SMART" id="SM00387">
    <property type="entry name" value="HATPase_c"/>
    <property type="match status" value="1"/>
</dbReference>
<evidence type="ECO:0000259" key="5">
    <source>
        <dbReference type="PROSITE" id="PS50109"/>
    </source>
</evidence>
<feature type="domain" description="Histidine kinase" evidence="5">
    <location>
        <begin position="344"/>
        <end position="563"/>
    </location>
</feature>
<dbReference type="InterPro" id="IPR003661">
    <property type="entry name" value="HisK_dim/P_dom"/>
</dbReference>
<dbReference type="Pfam" id="PF01590">
    <property type="entry name" value="GAF"/>
    <property type="match status" value="1"/>
</dbReference>
<dbReference type="FunFam" id="3.30.450.20:FF:000099">
    <property type="entry name" value="Sensory box sensor histidine kinase"/>
    <property type="match status" value="1"/>
</dbReference>
<dbReference type="SUPFAM" id="SSF55785">
    <property type="entry name" value="PYP-like sensor domain (PAS domain)"/>
    <property type="match status" value="1"/>
</dbReference>
<dbReference type="InterPro" id="IPR000700">
    <property type="entry name" value="PAS-assoc_C"/>
</dbReference>
<dbReference type="SUPFAM" id="SSF55874">
    <property type="entry name" value="ATPase domain of HSP90 chaperone/DNA topoisomerase II/histidine kinase"/>
    <property type="match status" value="1"/>
</dbReference>
<comment type="catalytic activity">
    <reaction evidence="1">
        <text>ATP + protein L-histidine = ADP + protein N-phospho-L-histidine.</text>
        <dbReference type="EC" id="2.7.13.3"/>
    </reaction>
</comment>
<dbReference type="EC" id="2.7.13.3" evidence="2"/>